<evidence type="ECO:0000313" key="4">
    <source>
        <dbReference type="EMBL" id="EAR94640.2"/>
    </source>
</evidence>
<sequence length="375" mass="43425">MGKRQSKLITHNLISVISEQCLLKTYLKYIVASLMSYKKYLNLQYLANDSSSLVVAAYNKDIKQKVALRVCFSSLNCISEFTPEKSKSQCFSTLEVAENSILICKFPLIKQRQLFKITQKTKFYVEEMIYDKYIECLKSRCFQETQTLLMFKENHHLVLTLEGQFKWNQIGSKEFQELGLEISKCIHLQKLRLDLYNNSISALDIKCFSENLAKCIMLKQITLLLGANTVQSQGTHALAYFLAQLPNLTKLNLELANNNIEDIGLLKLGEQLQKCKNLEYLSLFLGWNKIEQEAFSQFGQRISQCKNLINLTIHMNANSIGDKGMIFFLYAIQKLKKLIFLEINIMLNLQVFSLFQQAQFILQKMDSLIKFQIFQ</sequence>
<dbReference type="InParanoid" id="Q23CS4"/>
<dbReference type="GO" id="GO:0006913">
    <property type="term" value="P:nucleocytoplasmic transport"/>
    <property type="evidence" value="ECO:0007669"/>
    <property type="project" value="TreeGrafter"/>
</dbReference>
<keyword evidence="5" id="KW-1185">Reference proteome</keyword>
<accession>Q23CS4</accession>
<dbReference type="GO" id="GO:0005634">
    <property type="term" value="C:nucleus"/>
    <property type="evidence" value="ECO:0007669"/>
    <property type="project" value="TreeGrafter"/>
</dbReference>
<dbReference type="KEGG" id="tet:TTHERM_00052660"/>
<evidence type="ECO:0000313" key="5">
    <source>
        <dbReference type="Proteomes" id="UP000009168"/>
    </source>
</evidence>
<keyword evidence="1" id="KW-0343">GTPase activation</keyword>
<dbReference type="PANTHER" id="PTHR24113:SF12">
    <property type="entry name" value="RAN GTPASE-ACTIVATING PROTEIN 1"/>
    <property type="match status" value="1"/>
</dbReference>
<dbReference type="EMBL" id="GG662712">
    <property type="protein sequence ID" value="EAR94640.2"/>
    <property type="molecule type" value="Genomic_DNA"/>
</dbReference>
<keyword evidence="2" id="KW-0433">Leucine-rich repeat</keyword>
<dbReference type="GeneID" id="7843972"/>
<keyword evidence="4" id="KW-0808">Transferase</keyword>
<evidence type="ECO:0000256" key="3">
    <source>
        <dbReference type="ARBA" id="ARBA00022737"/>
    </source>
</evidence>
<dbReference type="InterPro" id="IPR027038">
    <property type="entry name" value="RanGap"/>
</dbReference>
<dbReference type="GO" id="GO:0016301">
    <property type="term" value="F:kinase activity"/>
    <property type="evidence" value="ECO:0007669"/>
    <property type="project" value="UniProtKB-KW"/>
</dbReference>
<dbReference type="GO" id="GO:0005829">
    <property type="term" value="C:cytosol"/>
    <property type="evidence" value="ECO:0007669"/>
    <property type="project" value="TreeGrafter"/>
</dbReference>
<dbReference type="GO" id="GO:0031267">
    <property type="term" value="F:small GTPase binding"/>
    <property type="evidence" value="ECO:0007669"/>
    <property type="project" value="TreeGrafter"/>
</dbReference>
<dbReference type="Gene3D" id="3.80.10.10">
    <property type="entry name" value="Ribonuclease Inhibitor"/>
    <property type="match status" value="2"/>
</dbReference>
<dbReference type="InterPro" id="IPR032675">
    <property type="entry name" value="LRR_dom_sf"/>
</dbReference>
<evidence type="ECO:0000256" key="1">
    <source>
        <dbReference type="ARBA" id="ARBA00022468"/>
    </source>
</evidence>
<proteinExistence type="predicted"/>
<dbReference type="SUPFAM" id="SSF52047">
    <property type="entry name" value="RNI-like"/>
    <property type="match status" value="1"/>
</dbReference>
<protein>
    <submittedName>
        <fullName evidence="4">Kinase domain protein</fullName>
    </submittedName>
</protein>
<reference evidence="5" key="1">
    <citation type="journal article" date="2006" name="PLoS Biol.">
        <title>Macronuclear genome sequence of the ciliate Tetrahymena thermophila, a model eukaryote.</title>
        <authorList>
            <person name="Eisen J.A."/>
            <person name="Coyne R.S."/>
            <person name="Wu M."/>
            <person name="Wu D."/>
            <person name="Thiagarajan M."/>
            <person name="Wortman J.R."/>
            <person name="Badger J.H."/>
            <person name="Ren Q."/>
            <person name="Amedeo P."/>
            <person name="Jones K.M."/>
            <person name="Tallon L.J."/>
            <person name="Delcher A.L."/>
            <person name="Salzberg S.L."/>
            <person name="Silva J.C."/>
            <person name="Haas B.J."/>
            <person name="Majoros W.H."/>
            <person name="Farzad M."/>
            <person name="Carlton J.M."/>
            <person name="Smith R.K. Jr."/>
            <person name="Garg J."/>
            <person name="Pearlman R.E."/>
            <person name="Karrer K.M."/>
            <person name="Sun L."/>
            <person name="Manning G."/>
            <person name="Elde N.C."/>
            <person name="Turkewitz A.P."/>
            <person name="Asai D.J."/>
            <person name="Wilkes D.E."/>
            <person name="Wang Y."/>
            <person name="Cai H."/>
            <person name="Collins K."/>
            <person name="Stewart B.A."/>
            <person name="Lee S.R."/>
            <person name="Wilamowska K."/>
            <person name="Weinberg Z."/>
            <person name="Ruzzo W.L."/>
            <person name="Wloga D."/>
            <person name="Gaertig J."/>
            <person name="Frankel J."/>
            <person name="Tsao C.-C."/>
            <person name="Gorovsky M.A."/>
            <person name="Keeling P.J."/>
            <person name="Waller R.F."/>
            <person name="Patron N.J."/>
            <person name="Cherry J.M."/>
            <person name="Stover N.A."/>
            <person name="Krieger C.J."/>
            <person name="del Toro C."/>
            <person name="Ryder H.F."/>
            <person name="Williamson S.C."/>
            <person name="Barbeau R.A."/>
            <person name="Hamilton E.P."/>
            <person name="Orias E."/>
        </authorList>
    </citation>
    <scope>NUCLEOTIDE SEQUENCE [LARGE SCALE GENOMIC DNA]</scope>
    <source>
        <strain evidence="5">SB210</strain>
    </source>
</reference>
<dbReference type="Proteomes" id="UP000009168">
    <property type="component" value="Unassembled WGS sequence"/>
</dbReference>
<dbReference type="RefSeq" id="XP_001014962.2">
    <property type="nucleotide sequence ID" value="XM_001014962.2"/>
</dbReference>
<dbReference type="AlphaFoldDB" id="Q23CS4"/>
<name>Q23CS4_TETTS</name>
<keyword evidence="3" id="KW-0677">Repeat</keyword>
<gene>
    <name evidence="4" type="ORF">TTHERM_00052660</name>
</gene>
<dbReference type="HOGENOM" id="CLU_1405107_0_0_1"/>
<dbReference type="GO" id="GO:0005096">
    <property type="term" value="F:GTPase activator activity"/>
    <property type="evidence" value="ECO:0007669"/>
    <property type="project" value="UniProtKB-KW"/>
</dbReference>
<evidence type="ECO:0000256" key="2">
    <source>
        <dbReference type="ARBA" id="ARBA00022614"/>
    </source>
</evidence>
<dbReference type="PANTHER" id="PTHR24113">
    <property type="entry name" value="RAN GTPASE-ACTIVATING PROTEIN 1"/>
    <property type="match status" value="1"/>
</dbReference>
<keyword evidence="4" id="KW-0418">Kinase</keyword>
<organism evidence="4 5">
    <name type="scientific">Tetrahymena thermophila (strain SB210)</name>
    <dbReference type="NCBI Taxonomy" id="312017"/>
    <lineage>
        <taxon>Eukaryota</taxon>
        <taxon>Sar</taxon>
        <taxon>Alveolata</taxon>
        <taxon>Ciliophora</taxon>
        <taxon>Intramacronucleata</taxon>
        <taxon>Oligohymenophorea</taxon>
        <taxon>Hymenostomatida</taxon>
        <taxon>Tetrahymenina</taxon>
        <taxon>Tetrahymenidae</taxon>
        <taxon>Tetrahymena</taxon>
    </lineage>
</organism>
<dbReference type="GO" id="GO:0048471">
    <property type="term" value="C:perinuclear region of cytoplasm"/>
    <property type="evidence" value="ECO:0007669"/>
    <property type="project" value="TreeGrafter"/>
</dbReference>